<protein>
    <submittedName>
        <fullName evidence="2">Uncharacterized protein</fullName>
    </submittedName>
</protein>
<dbReference type="EMBL" id="MU004288">
    <property type="protein sequence ID" value="KAF2663029.1"/>
    <property type="molecule type" value="Genomic_DNA"/>
</dbReference>
<evidence type="ECO:0000256" key="1">
    <source>
        <dbReference type="SAM" id="MobiDB-lite"/>
    </source>
</evidence>
<name>A0A6A6TSH3_9PLEO</name>
<sequence>MAGTRRRSRISDTASRAASALNDRGHVEDLATRPAVDVPSSIDSSSRASSPESKSTIGVCKRCNGVVGHFFNSWHKITGTYYLPAMPGSYSSKLEPHGKQKAATIGTDLDGCLIQPLACKCTDVLGFHAVDAPHEKAYFR</sequence>
<organism evidence="2 3">
    <name type="scientific">Lophiostoma macrostomum CBS 122681</name>
    <dbReference type="NCBI Taxonomy" id="1314788"/>
    <lineage>
        <taxon>Eukaryota</taxon>
        <taxon>Fungi</taxon>
        <taxon>Dikarya</taxon>
        <taxon>Ascomycota</taxon>
        <taxon>Pezizomycotina</taxon>
        <taxon>Dothideomycetes</taxon>
        <taxon>Pleosporomycetidae</taxon>
        <taxon>Pleosporales</taxon>
        <taxon>Lophiostomataceae</taxon>
        <taxon>Lophiostoma</taxon>
    </lineage>
</organism>
<keyword evidence="3" id="KW-1185">Reference proteome</keyword>
<dbReference type="OrthoDB" id="5396360at2759"/>
<gene>
    <name evidence="2" type="ORF">K491DRAFT_686189</name>
</gene>
<feature type="region of interest" description="Disordered" evidence="1">
    <location>
        <begin position="1"/>
        <end position="57"/>
    </location>
</feature>
<evidence type="ECO:0000313" key="2">
    <source>
        <dbReference type="EMBL" id="KAF2663029.1"/>
    </source>
</evidence>
<accession>A0A6A6TSH3</accession>
<evidence type="ECO:0000313" key="3">
    <source>
        <dbReference type="Proteomes" id="UP000799324"/>
    </source>
</evidence>
<feature type="compositionally biased region" description="Low complexity" evidence="1">
    <location>
        <begin position="40"/>
        <end position="55"/>
    </location>
</feature>
<proteinExistence type="predicted"/>
<dbReference type="Proteomes" id="UP000799324">
    <property type="component" value="Unassembled WGS sequence"/>
</dbReference>
<reference evidence="2" key="1">
    <citation type="journal article" date="2020" name="Stud. Mycol.">
        <title>101 Dothideomycetes genomes: a test case for predicting lifestyles and emergence of pathogens.</title>
        <authorList>
            <person name="Haridas S."/>
            <person name="Albert R."/>
            <person name="Binder M."/>
            <person name="Bloem J."/>
            <person name="Labutti K."/>
            <person name="Salamov A."/>
            <person name="Andreopoulos B."/>
            <person name="Baker S."/>
            <person name="Barry K."/>
            <person name="Bills G."/>
            <person name="Bluhm B."/>
            <person name="Cannon C."/>
            <person name="Castanera R."/>
            <person name="Culley D."/>
            <person name="Daum C."/>
            <person name="Ezra D."/>
            <person name="Gonzalez J."/>
            <person name="Henrissat B."/>
            <person name="Kuo A."/>
            <person name="Liang C."/>
            <person name="Lipzen A."/>
            <person name="Lutzoni F."/>
            <person name="Magnuson J."/>
            <person name="Mondo S."/>
            <person name="Nolan M."/>
            <person name="Ohm R."/>
            <person name="Pangilinan J."/>
            <person name="Park H.-J."/>
            <person name="Ramirez L."/>
            <person name="Alfaro M."/>
            <person name="Sun H."/>
            <person name="Tritt A."/>
            <person name="Yoshinaga Y."/>
            <person name="Zwiers L.-H."/>
            <person name="Turgeon B."/>
            <person name="Goodwin S."/>
            <person name="Spatafora J."/>
            <person name="Crous P."/>
            <person name="Grigoriev I."/>
        </authorList>
    </citation>
    <scope>NUCLEOTIDE SEQUENCE</scope>
    <source>
        <strain evidence="2">CBS 122681</strain>
    </source>
</reference>
<dbReference type="AlphaFoldDB" id="A0A6A6TSH3"/>